<protein>
    <submittedName>
        <fullName evidence="1">Uncharacterized protein</fullName>
    </submittedName>
</protein>
<name>A0A9D4SQC1_RHISA</name>
<reference evidence="1" key="2">
    <citation type="submission" date="2021-09" db="EMBL/GenBank/DDBJ databases">
        <authorList>
            <person name="Jia N."/>
            <person name="Wang J."/>
            <person name="Shi W."/>
            <person name="Du L."/>
            <person name="Sun Y."/>
            <person name="Zhan W."/>
            <person name="Jiang J."/>
            <person name="Wang Q."/>
            <person name="Zhang B."/>
            <person name="Ji P."/>
            <person name="Sakyi L.B."/>
            <person name="Cui X."/>
            <person name="Yuan T."/>
            <person name="Jiang B."/>
            <person name="Yang W."/>
            <person name="Lam T.T.-Y."/>
            <person name="Chang Q."/>
            <person name="Ding S."/>
            <person name="Wang X."/>
            <person name="Zhu J."/>
            <person name="Ruan X."/>
            <person name="Zhao L."/>
            <person name="Wei J."/>
            <person name="Que T."/>
            <person name="Du C."/>
            <person name="Cheng J."/>
            <person name="Dai P."/>
            <person name="Han X."/>
            <person name="Huang E."/>
            <person name="Gao Y."/>
            <person name="Liu J."/>
            <person name="Shao H."/>
            <person name="Ye R."/>
            <person name="Li L."/>
            <person name="Wei W."/>
            <person name="Wang X."/>
            <person name="Wang C."/>
            <person name="Huo Q."/>
            <person name="Li W."/>
            <person name="Guo W."/>
            <person name="Chen H."/>
            <person name="Chen S."/>
            <person name="Zhou L."/>
            <person name="Zhou L."/>
            <person name="Ni X."/>
            <person name="Tian J."/>
            <person name="Zhou Y."/>
            <person name="Sheng Y."/>
            <person name="Liu T."/>
            <person name="Pan Y."/>
            <person name="Xia L."/>
            <person name="Li J."/>
            <person name="Zhao F."/>
            <person name="Cao W."/>
        </authorList>
    </citation>
    <scope>NUCLEOTIDE SEQUENCE</scope>
    <source>
        <strain evidence="1">Rsan-2018</strain>
        <tissue evidence="1">Larvae</tissue>
    </source>
</reference>
<comment type="caution">
    <text evidence="1">The sequence shown here is derived from an EMBL/GenBank/DDBJ whole genome shotgun (WGS) entry which is preliminary data.</text>
</comment>
<proteinExistence type="predicted"/>
<keyword evidence="2" id="KW-1185">Reference proteome</keyword>
<accession>A0A9D4SQC1</accession>
<dbReference type="Proteomes" id="UP000821837">
    <property type="component" value="Chromosome 8"/>
</dbReference>
<dbReference type="AlphaFoldDB" id="A0A9D4SQC1"/>
<reference evidence="1" key="1">
    <citation type="journal article" date="2020" name="Cell">
        <title>Large-Scale Comparative Analyses of Tick Genomes Elucidate Their Genetic Diversity and Vector Capacities.</title>
        <authorList>
            <consortium name="Tick Genome and Microbiome Consortium (TIGMIC)"/>
            <person name="Jia N."/>
            <person name="Wang J."/>
            <person name="Shi W."/>
            <person name="Du L."/>
            <person name="Sun Y."/>
            <person name="Zhan W."/>
            <person name="Jiang J.F."/>
            <person name="Wang Q."/>
            <person name="Zhang B."/>
            <person name="Ji P."/>
            <person name="Bell-Sakyi L."/>
            <person name="Cui X.M."/>
            <person name="Yuan T.T."/>
            <person name="Jiang B.G."/>
            <person name="Yang W.F."/>
            <person name="Lam T.T."/>
            <person name="Chang Q.C."/>
            <person name="Ding S.J."/>
            <person name="Wang X.J."/>
            <person name="Zhu J.G."/>
            <person name="Ruan X.D."/>
            <person name="Zhao L."/>
            <person name="Wei J.T."/>
            <person name="Ye R.Z."/>
            <person name="Que T.C."/>
            <person name="Du C.H."/>
            <person name="Zhou Y.H."/>
            <person name="Cheng J.X."/>
            <person name="Dai P.F."/>
            <person name="Guo W.B."/>
            <person name="Han X.H."/>
            <person name="Huang E.J."/>
            <person name="Li L.F."/>
            <person name="Wei W."/>
            <person name="Gao Y.C."/>
            <person name="Liu J.Z."/>
            <person name="Shao H.Z."/>
            <person name="Wang X."/>
            <person name="Wang C.C."/>
            <person name="Yang T.C."/>
            <person name="Huo Q.B."/>
            <person name="Li W."/>
            <person name="Chen H.Y."/>
            <person name="Chen S.E."/>
            <person name="Zhou L.G."/>
            <person name="Ni X.B."/>
            <person name="Tian J.H."/>
            <person name="Sheng Y."/>
            <person name="Liu T."/>
            <person name="Pan Y.S."/>
            <person name="Xia L.Y."/>
            <person name="Li J."/>
            <person name="Zhao F."/>
            <person name="Cao W.C."/>
        </authorList>
    </citation>
    <scope>NUCLEOTIDE SEQUENCE</scope>
    <source>
        <strain evidence="1">Rsan-2018</strain>
    </source>
</reference>
<gene>
    <name evidence="1" type="ORF">HPB52_014725</name>
</gene>
<sequence>MAAKLESALLLEEVRKVDVHLPLSLSLSLAGRYYKPNFTDPRSPKDEEFGLFKPCQDFNTSHYGDPVSVCDTKYHYTKMDYNLAVYDTDYDASPIGCRKFGLSSGAFNRLGHVRKLHQYLQTEYNRPEKIFICRTVS</sequence>
<dbReference type="EMBL" id="JABSTV010001254">
    <property type="protein sequence ID" value="KAH7939591.1"/>
    <property type="molecule type" value="Genomic_DNA"/>
</dbReference>
<organism evidence="1 2">
    <name type="scientific">Rhipicephalus sanguineus</name>
    <name type="common">Brown dog tick</name>
    <name type="synonym">Ixodes sanguineus</name>
    <dbReference type="NCBI Taxonomy" id="34632"/>
    <lineage>
        <taxon>Eukaryota</taxon>
        <taxon>Metazoa</taxon>
        <taxon>Ecdysozoa</taxon>
        <taxon>Arthropoda</taxon>
        <taxon>Chelicerata</taxon>
        <taxon>Arachnida</taxon>
        <taxon>Acari</taxon>
        <taxon>Parasitiformes</taxon>
        <taxon>Ixodida</taxon>
        <taxon>Ixodoidea</taxon>
        <taxon>Ixodidae</taxon>
        <taxon>Rhipicephalinae</taxon>
        <taxon>Rhipicephalus</taxon>
        <taxon>Rhipicephalus</taxon>
    </lineage>
</organism>
<evidence type="ECO:0000313" key="2">
    <source>
        <dbReference type="Proteomes" id="UP000821837"/>
    </source>
</evidence>
<evidence type="ECO:0000313" key="1">
    <source>
        <dbReference type="EMBL" id="KAH7939591.1"/>
    </source>
</evidence>